<comment type="subcellular location">
    <subcellularLocation>
        <location evidence="1">Bacterial microcompartment</location>
    </subcellularLocation>
</comment>
<dbReference type="InterPro" id="IPR037233">
    <property type="entry name" value="CcmK-like_sf"/>
</dbReference>
<dbReference type="RefSeq" id="WP_095406927.1">
    <property type="nucleotide sequence ID" value="NZ_NOJZ02000007.1"/>
</dbReference>
<evidence type="ECO:0000256" key="1">
    <source>
        <dbReference type="ARBA" id="ARBA00024322"/>
    </source>
</evidence>
<dbReference type="PROSITE" id="PS51930">
    <property type="entry name" value="BMC_2"/>
    <property type="match status" value="1"/>
</dbReference>
<keyword evidence="6" id="KW-1185">Reference proteome</keyword>
<dbReference type="SMART" id="SM00877">
    <property type="entry name" value="BMC"/>
    <property type="match status" value="1"/>
</dbReference>
<dbReference type="Pfam" id="PF00936">
    <property type="entry name" value="BMC"/>
    <property type="match status" value="1"/>
</dbReference>
<evidence type="ECO:0000313" key="5">
    <source>
        <dbReference type="EMBL" id="RDY23842.1"/>
    </source>
</evidence>
<evidence type="ECO:0000313" key="6">
    <source>
        <dbReference type="Proteomes" id="UP000243494"/>
    </source>
</evidence>
<dbReference type="PANTHER" id="PTHR33941">
    <property type="entry name" value="PROPANEDIOL UTILIZATION PROTEIN PDUA"/>
    <property type="match status" value="1"/>
</dbReference>
<dbReference type="GO" id="GO:0031469">
    <property type="term" value="C:bacterial microcompartment"/>
    <property type="evidence" value="ECO:0007669"/>
    <property type="project" value="UniProtKB-SubCell"/>
</dbReference>
<dbReference type="OrthoDB" id="9812608at2"/>
<comment type="similarity">
    <text evidence="3">Belongs to the bacterial microcompartments protein family.</text>
</comment>
<accession>A0A371ITM9</accession>
<dbReference type="EMBL" id="NOJZ02000007">
    <property type="protein sequence ID" value="RDY23842.1"/>
    <property type="molecule type" value="Genomic_DNA"/>
</dbReference>
<dbReference type="InterPro" id="IPR050575">
    <property type="entry name" value="BMC_shell"/>
</dbReference>
<keyword evidence="2" id="KW-1283">Bacterial microcompartment</keyword>
<evidence type="ECO:0000256" key="2">
    <source>
        <dbReference type="ARBA" id="ARBA00024446"/>
    </source>
</evidence>
<sequence length="91" mass="9278">MGKALGMIETKGLVAALEATDVILKSSNVSLEACEKIGFGLVTIVISGNIGDVKTAIEAGAEAAGCIGEIYAVHVIENPHKGVIEILSKGE</sequence>
<comment type="caution">
    <text evidence="5">The sequence shown here is derived from an EMBL/GenBank/DDBJ whole genome shotgun (WGS) entry which is preliminary data.</text>
</comment>
<evidence type="ECO:0000256" key="3">
    <source>
        <dbReference type="PROSITE-ProRule" id="PRU01278"/>
    </source>
</evidence>
<dbReference type="Gene3D" id="3.30.70.1710">
    <property type="match status" value="1"/>
</dbReference>
<gene>
    <name evidence="5" type="ORF">CHF27_005680</name>
</gene>
<organism evidence="5 6">
    <name type="scientific">Romboutsia maritimum</name>
    <dbReference type="NCBI Taxonomy" id="2020948"/>
    <lineage>
        <taxon>Bacteria</taxon>
        <taxon>Bacillati</taxon>
        <taxon>Bacillota</taxon>
        <taxon>Clostridia</taxon>
        <taxon>Peptostreptococcales</taxon>
        <taxon>Peptostreptococcaceae</taxon>
        <taxon>Romboutsia</taxon>
    </lineage>
</organism>
<dbReference type="InterPro" id="IPR000249">
    <property type="entry name" value="BMC_dom"/>
</dbReference>
<evidence type="ECO:0000259" key="4">
    <source>
        <dbReference type="PROSITE" id="PS51930"/>
    </source>
</evidence>
<dbReference type="Proteomes" id="UP000243494">
    <property type="component" value="Unassembled WGS sequence"/>
</dbReference>
<dbReference type="SUPFAM" id="SSF143414">
    <property type="entry name" value="CcmK-like"/>
    <property type="match status" value="1"/>
</dbReference>
<dbReference type="PANTHER" id="PTHR33941:SF11">
    <property type="entry name" value="BACTERIAL MICROCOMPARTMENT SHELL PROTEIN PDUJ"/>
    <property type="match status" value="1"/>
</dbReference>
<protein>
    <submittedName>
        <fullName evidence="5">BMC domain-containing protein</fullName>
    </submittedName>
</protein>
<name>A0A371ITM9_9FIRM</name>
<feature type="domain" description="BMC" evidence="4">
    <location>
        <begin position="4"/>
        <end position="88"/>
    </location>
</feature>
<dbReference type="AlphaFoldDB" id="A0A371ITM9"/>
<dbReference type="InterPro" id="IPR044872">
    <property type="entry name" value="CcmK/CsoS1_BMC"/>
</dbReference>
<proteinExistence type="inferred from homology"/>
<reference evidence="5 6" key="1">
    <citation type="journal article" date="2017" name="Genome Announc.">
        <title>Draft Genome Sequence of Romboutsia maritimum sp. nov. Strain CCRI-22766(T), Isolated from Coastal Estuarine Mud.</title>
        <authorList>
            <person name="Maheux A.F."/>
            <person name="Boudreau D.K."/>
            <person name="Berube E."/>
            <person name="Boissinot M."/>
            <person name="Raymond F."/>
            <person name="Brodeur S."/>
            <person name="Corbeil J."/>
            <person name="Brightwell G."/>
            <person name="Broda D."/>
            <person name="Omar R.F."/>
            <person name="Bergeron M.G."/>
        </authorList>
    </citation>
    <scope>NUCLEOTIDE SEQUENCE [LARGE SCALE GENOMIC DNA]</scope>
    <source>
        <strain evidence="5 6">CCRI-22766</strain>
    </source>
</reference>
<dbReference type="CDD" id="cd07045">
    <property type="entry name" value="BMC_CcmK_like"/>
    <property type="match status" value="1"/>
</dbReference>